<feature type="domain" description="Fe-S metabolism associated" evidence="3">
    <location>
        <begin position="114"/>
        <end position="235"/>
    </location>
</feature>
<keyword evidence="2" id="KW-0472">Membrane</keyword>
<evidence type="ECO:0000313" key="5">
    <source>
        <dbReference type="EMBL" id="SBT32348.1"/>
    </source>
</evidence>
<evidence type="ECO:0000259" key="3">
    <source>
        <dbReference type="Pfam" id="PF02657"/>
    </source>
</evidence>
<evidence type="ECO:0000313" key="4">
    <source>
        <dbReference type="EMBL" id="SBT31835.1"/>
    </source>
</evidence>
<protein>
    <submittedName>
        <fullName evidence="5">SufE-like protein</fullName>
    </submittedName>
</protein>
<dbReference type="PANTHER" id="PTHR43597">
    <property type="entry name" value="SULFUR ACCEPTOR PROTEIN CSDE"/>
    <property type="match status" value="1"/>
</dbReference>
<keyword evidence="2" id="KW-1133">Transmembrane helix</keyword>
<dbReference type="Proteomes" id="UP000078555">
    <property type="component" value="Unassembled WGS sequence"/>
</dbReference>
<dbReference type="EMBL" id="FLRD01000026">
    <property type="protein sequence ID" value="SBT31835.1"/>
    <property type="molecule type" value="Genomic_DNA"/>
</dbReference>
<dbReference type="SUPFAM" id="SSF82649">
    <property type="entry name" value="SufE/NifU"/>
    <property type="match status" value="1"/>
</dbReference>
<evidence type="ECO:0000256" key="2">
    <source>
        <dbReference type="SAM" id="Phobius"/>
    </source>
</evidence>
<evidence type="ECO:0000313" key="7">
    <source>
        <dbReference type="Proteomes" id="UP000078555"/>
    </source>
</evidence>
<comment type="similarity">
    <text evidence="1">Belongs to the SufE family.</text>
</comment>
<organism evidence="5 6">
    <name type="scientific">Plasmodium ovale wallikeri</name>
    <dbReference type="NCBI Taxonomy" id="864142"/>
    <lineage>
        <taxon>Eukaryota</taxon>
        <taxon>Sar</taxon>
        <taxon>Alveolata</taxon>
        <taxon>Apicomplexa</taxon>
        <taxon>Aconoidasida</taxon>
        <taxon>Haemosporida</taxon>
        <taxon>Plasmodiidae</taxon>
        <taxon>Plasmodium</taxon>
        <taxon>Plasmodium (Plasmodium)</taxon>
    </lineage>
</organism>
<sequence length="246" mass="28509">MNERKIKKICFIYLQIVCFCSVLIYSIKHGKYAYKKKNSSKIIKKLILSCGKKKIHKIKNSTLSYIKNYDVRNWKEKFFLKDIFNQLSGNQPPENSNIEQYKLTPKLRKTVQLFQSFPNNPYHKSQQVILLGKKCPPMPEELKTRQNQVLGCQSTVYIYPKVESLGGKKIIQWLGHSDGLLTKGIVYILIEGLSGYTPEEIFDVNPNFIALTGISEFLTMSRINGYLNIMNKIKAFSAKIMKDMEY</sequence>
<proteinExistence type="inferred from homology"/>
<reference evidence="5" key="1">
    <citation type="submission" date="2016-05" db="EMBL/GenBank/DDBJ databases">
        <authorList>
            <person name="Lavstsen T."/>
            <person name="Jespersen J.S."/>
        </authorList>
    </citation>
    <scope>NUCLEOTIDE SEQUENCE [LARGE SCALE GENOMIC DNA]</scope>
</reference>
<dbReference type="Proteomes" id="UP000078550">
    <property type="component" value="Unassembled WGS sequence"/>
</dbReference>
<evidence type="ECO:0000313" key="6">
    <source>
        <dbReference type="Proteomes" id="UP000078550"/>
    </source>
</evidence>
<dbReference type="Gene3D" id="3.90.1010.10">
    <property type="match status" value="1"/>
</dbReference>
<reference evidence="6 7" key="2">
    <citation type="submission" date="2016-05" db="EMBL/GenBank/DDBJ databases">
        <authorList>
            <person name="Naeem Raeece"/>
        </authorList>
    </citation>
    <scope>NUCLEOTIDE SEQUENCE [LARGE SCALE GENOMIC DNA]</scope>
</reference>
<dbReference type="EMBL" id="FLRE01000034">
    <property type="protein sequence ID" value="SBT32348.1"/>
    <property type="molecule type" value="Genomic_DNA"/>
</dbReference>
<dbReference type="AlphaFoldDB" id="A0A1A8YLE1"/>
<dbReference type="InterPro" id="IPR003808">
    <property type="entry name" value="Fe-S_metab-assoc_dom"/>
</dbReference>
<name>A0A1A8YLE1_PLAOA</name>
<keyword evidence="7" id="KW-1185">Reference proteome</keyword>
<gene>
    <name evidence="4" type="ORF">POVWA1_009060</name>
    <name evidence="5" type="ORF">POVWA2_009080</name>
</gene>
<dbReference type="PANTHER" id="PTHR43597:SF5">
    <property type="entry name" value="SUFE-LIKE PROTEIN 2, CHLOROPLASTIC"/>
    <property type="match status" value="1"/>
</dbReference>
<accession>A0A1A8YLE1</accession>
<dbReference type="Pfam" id="PF02657">
    <property type="entry name" value="SufE"/>
    <property type="match status" value="1"/>
</dbReference>
<evidence type="ECO:0000256" key="1">
    <source>
        <dbReference type="ARBA" id="ARBA00010282"/>
    </source>
</evidence>
<keyword evidence="2" id="KW-0812">Transmembrane</keyword>
<feature type="transmembrane region" description="Helical" evidence="2">
    <location>
        <begin position="6"/>
        <end position="27"/>
    </location>
</feature>